<organism evidence="1 2">
    <name type="scientific">Streptomyces reniochalinae</name>
    <dbReference type="NCBI Taxonomy" id="2250578"/>
    <lineage>
        <taxon>Bacteria</taxon>
        <taxon>Bacillati</taxon>
        <taxon>Actinomycetota</taxon>
        <taxon>Actinomycetes</taxon>
        <taxon>Kitasatosporales</taxon>
        <taxon>Streptomycetaceae</taxon>
        <taxon>Streptomyces</taxon>
    </lineage>
</organism>
<dbReference type="AlphaFoldDB" id="A0A367EHA5"/>
<reference evidence="1 2" key="1">
    <citation type="submission" date="2018-06" db="EMBL/GenBank/DDBJ databases">
        <title>Streptomyces reniochalinae sp. nov. and Streptomyces diacarnus sp. nov. from marine sponges.</title>
        <authorList>
            <person name="Li L."/>
        </authorList>
    </citation>
    <scope>NUCLEOTIDE SEQUENCE [LARGE SCALE GENOMIC DNA]</scope>
    <source>
        <strain evidence="1 2">LHW50302</strain>
    </source>
</reference>
<name>A0A367EHA5_9ACTN</name>
<keyword evidence="2" id="KW-1185">Reference proteome</keyword>
<dbReference type="Gene3D" id="2.60.120.10">
    <property type="entry name" value="Jelly Rolls"/>
    <property type="match status" value="1"/>
</dbReference>
<evidence type="ECO:0000313" key="2">
    <source>
        <dbReference type="Proteomes" id="UP000253507"/>
    </source>
</evidence>
<dbReference type="InterPro" id="IPR014710">
    <property type="entry name" value="RmlC-like_jellyroll"/>
</dbReference>
<evidence type="ECO:0000313" key="1">
    <source>
        <dbReference type="EMBL" id="RCG17444.1"/>
    </source>
</evidence>
<dbReference type="RefSeq" id="WP_114016355.1">
    <property type="nucleotide sequence ID" value="NZ_QOIM01000036.1"/>
</dbReference>
<comment type="caution">
    <text evidence="1">The sequence shown here is derived from an EMBL/GenBank/DDBJ whole genome shotgun (WGS) entry which is preliminary data.</text>
</comment>
<sequence>MVDNGAAHAPASGVLAQLTDLLRRLPADGGGALWRLDRTGRQLDANLVRLAPGAEVGAWVEPDLDVLLYVTEGSGRLESDSGQETLRAGAVVWLGHGGRRALSAGEQGLMYLSVHRRRPGLTIGRPGGEGGGAREAGEAACLLDRVCDACGRLATESDARFCYRCGEPLPEH</sequence>
<gene>
    <name evidence="1" type="ORF">DQ392_16285</name>
</gene>
<proteinExistence type="predicted"/>
<dbReference type="InterPro" id="IPR011051">
    <property type="entry name" value="RmlC_Cupin_sf"/>
</dbReference>
<accession>A0A367EHA5</accession>
<dbReference type="Proteomes" id="UP000253507">
    <property type="component" value="Unassembled WGS sequence"/>
</dbReference>
<protein>
    <submittedName>
        <fullName evidence="1">Uncharacterized protein</fullName>
    </submittedName>
</protein>
<dbReference type="EMBL" id="QOIM01000036">
    <property type="protein sequence ID" value="RCG17444.1"/>
    <property type="molecule type" value="Genomic_DNA"/>
</dbReference>
<dbReference type="OrthoDB" id="8451629at2"/>
<dbReference type="SUPFAM" id="SSF51182">
    <property type="entry name" value="RmlC-like cupins"/>
    <property type="match status" value="1"/>
</dbReference>
<dbReference type="CDD" id="cd02208">
    <property type="entry name" value="cupin_RmlC-like"/>
    <property type="match status" value="1"/>
</dbReference>